<organism evidence="1 2">
    <name type="scientific">Canavalia gladiata</name>
    <name type="common">Sword bean</name>
    <name type="synonym">Dolichos gladiatus</name>
    <dbReference type="NCBI Taxonomy" id="3824"/>
    <lineage>
        <taxon>Eukaryota</taxon>
        <taxon>Viridiplantae</taxon>
        <taxon>Streptophyta</taxon>
        <taxon>Embryophyta</taxon>
        <taxon>Tracheophyta</taxon>
        <taxon>Spermatophyta</taxon>
        <taxon>Magnoliopsida</taxon>
        <taxon>eudicotyledons</taxon>
        <taxon>Gunneridae</taxon>
        <taxon>Pentapetalae</taxon>
        <taxon>rosids</taxon>
        <taxon>fabids</taxon>
        <taxon>Fabales</taxon>
        <taxon>Fabaceae</taxon>
        <taxon>Papilionoideae</taxon>
        <taxon>50 kb inversion clade</taxon>
        <taxon>NPAAA clade</taxon>
        <taxon>indigoferoid/millettioid clade</taxon>
        <taxon>Phaseoleae</taxon>
        <taxon>Canavalia</taxon>
    </lineage>
</organism>
<dbReference type="Proteomes" id="UP001367508">
    <property type="component" value="Unassembled WGS sequence"/>
</dbReference>
<accession>A0AAN9QKF6</accession>
<sequence length="97" mass="11059">MSCSWSSRRGSERLCLRAPFTGLVSMLLDRIVVFSRSWYVKFFSDLAIVATVIFGAEGRFIGRKGERVIPRIRRRVLKPWGKVLTTGLECSFGHHKA</sequence>
<comment type="caution">
    <text evidence="1">The sequence shown here is derived from an EMBL/GenBank/DDBJ whole genome shotgun (WGS) entry which is preliminary data.</text>
</comment>
<gene>
    <name evidence="1" type="ORF">VNO77_19378</name>
</gene>
<dbReference type="EMBL" id="JAYMYQ010000004">
    <property type="protein sequence ID" value="KAK7338747.1"/>
    <property type="molecule type" value="Genomic_DNA"/>
</dbReference>
<keyword evidence="2" id="KW-1185">Reference proteome</keyword>
<evidence type="ECO:0000313" key="1">
    <source>
        <dbReference type="EMBL" id="KAK7338747.1"/>
    </source>
</evidence>
<name>A0AAN9QKF6_CANGL</name>
<protein>
    <submittedName>
        <fullName evidence="1">Uncharacterized protein</fullName>
    </submittedName>
</protein>
<dbReference type="AlphaFoldDB" id="A0AAN9QKF6"/>
<reference evidence="1 2" key="1">
    <citation type="submission" date="2024-01" db="EMBL/GenBank/DDBJ databases">
        <title>The genomes of 5 underutilized Papilionoideae crops provide insights into root nodulation and disease resistanc.</title>
        <authorList>
            <person name="Jiang F."/>
        </authorList>
    </citation>
    <scope>NUCLEOTIDE SEQUENCE [LARGE SCALE GENOMIC DNA]</scope>
    <source>
        <strain evidence="1">LVBAO_FW01</strain>
        <tissue evidence="1">Leaves</tissue>
    </source>
</reference>
<evidence type="ECO:0000313" key="2">
    <source>
        <dbReference type="Proteomes" id="UP001367508"/>
    </source>
</evidence>
<proteinExistence type="predicted"/>